<dbReference type="EMBL" id="VSRR010000128">
    <property type="protein sequence ID" value="MPC10754.1"/>
    <property type="molecule type" value="Genomic_DNA"/>
</dbReference>
<keyword evidence="2" id="KW-1185">Reference proteome</keyword>
<dbReference type="AlphaFoldDB" id="A0A5B7CQ16"/>
<comment type="caution">
    <text evidence="1">The sequence shown here is derived from an EMBL/GenBank/DDBJ whole genome shotgun (WGS) entry which is preliminary data.</text>
</comment>
<accession>A0A5B7CQ16</accession>
<organism evidence="1 2">
    <name type="scientific">Portunus trituberculatus</name>
    <name type="common">Swimming crab</name>
    <name type="synonym">Neptunus trituberculatus</name>
    <dbReference type="NCBI Taxonomy" id="210409"/>
    <lineage>
        <taxon>Eukaryota</taxon>
        <taxon>Metazoa</taxon>
        <taxon>Ecdysozoa</taxon>
        <taxon>Arthropoda</taxon>
        <taxon>Crustacea</taxon>
        <taxon>Multicrustacea</taxon>
        <taxon>Malacostraca</taxon>
        <taxon>Eumalacostraca</taxon>
        <taxon>Eucarida</taxon>
        <taxon>Decapoda</taxon>
        <taxon>Pleocyemata</taxon>
        <taxon>Brachyura</taxon>
        <taxon>Eubrachyura</taxon>
        <taxon>Portunoidea</taxon>
        <taxon>Portunidae</taxon>
        <taxon>Portuninae</taxon>
        <taxon>Portunus</taxon>
    </lineage>
</organism>
<evidence type="ECO:0000313" key="2">
    <source>
        <dbReference type="Proteomes" id="UP000324222"/>
    </source>
</evidence>
<name>A0A5B7CQ16_PORTR</name>
<reference evidence="1 2" key="1">
    <citation type="submission" date="2019-05" db="EMBL/GenBank/DDBJ databases">
        <title>Another draft genome of Portunus trituberculatus and its Hox gene families provides insights of decapod evolution.</title>
        <authorList>
            <person name="Jeong J.-H."/>
            <person name="Song I."/>
            <person name="Kim S."/>
            <person name="Choi T."/>
            <person name="Kim D."/>
            <person name="Ryu S."/>
            <person name="Kim W."/>
        </authorList>
    </citation>
    <scope>NUCLEOTIDE SEQUENCE [LARGE SCALE GENOMIC DNA]</scope>
    <source>
        <tissue evidence="1">Muscle</tissue>
    </source>
</reference>
<protein>
    <submittedName>
        <fullName evidence="1">Uncharacterized protein</fullName>
    </submittedName>
</protein>
<proteinExistence type="predicted"/>
<dbReference type="Proteomes" id="UP000324222">
    <property type="component" value="Unassembled WGS sequence"/>
</dbReference>
<sequence>MQKVALYHRCHLRDLSGPADQPSRTEVTHFIPPVAANSAVPLGDVWCGQPQDNAVVMMVEPPLLDVCGVGCGHGHAAHCIHGGAVLPPDACIHLQWGTRDTGVTCALNLVVVNDAIGGDGRPPLNVDGVGVGVQVLPALHQQVRDDTRHAVHRLASHCLGVLAAVLLLLREDVLAGSNLESVLSGRLEVGEHVVHRRYGEEQLLCVPRLWFLQEEVVASYKIACFLPGLGPSHSEGVLS</sequence>
<gene>
    <name evidence="1" type="ORF">E2C01_003394</name>
</gene>
<evidence type="ECO:0000313" key="1">
    <source>
        <dbReference type="EMBL" id="MPC10754.1"/>
    </source>
</evidence>